<dbReference type="SUPFAM" id="SSF54826">
    <property type="entry name" value="Enolase N-terminal domain-like"/>
    <property type="match status" value="1"/>
</dbReference>
<dbReference type="Gene3D" id="3.40.50.1820">
    <property type="entry name" value="alpha/beta hydrolase"/>
    <property type="match status" value="1"/>
</dbReference>
<dbReference type="Gene3D" id="3.30.390.10">
    <property type="entry name" value="Enolase-like, N-terminal domain"/>
    <property type="match status" value="1"/>
</dbReference>
<dbReference type="SFLD" id="SFLDS00001">
    <property type="entry name" value="Enolase"/>
    <property type="match status" value="1"/>
</dbReference>
<dbReference type="InterPro" id="IPR036849">
    <property type="entry name" value="Enolase-like_C_sf"/>
</dbReference>
<dbReference type="PANTHER" id="PTHR42916:SF1">
    <property type="entry name" value="PROTEIN PHYLLO, CHLOROPLASTIC"/>
    <property type="match status" value="1"/>
</dbReference>
<dbReference type="Pfam" id="PF21508">
    <property type="entry name" value="MenC_N"/>
    <property type="match status" value="1"/>
</dbReference>
<dbReference type="Proteomes" id="UP000324585">
    <property type="component" value="Unassembled WGS sequence"/>
</dbReference>
<dbReference type="GO" id="GO:0016829">
    <property type="term" value="F:lyase activity"/>
    <property type="evidence" value="ECO:0007669"/>
    <property type="project" value="UniProtKB-KW"/>
</dbReference>
<dbReference type="PANTHER" id="PTHR42916">
    <property type="entry name" value="2-SUCCINYL-5-ENOLPYRUVYL-6-HYDROXY-3-CYCLOHEXENE-1-CARBOXYLATE SYNTHASE"/>
    <property type="match status" value="1"/>
</dbReference>
<evidence type="ECO:0000259" key="4">
    <source>
        <dbReference type="SMART" id="SM00922"/>
    </source>
</evidence>
<dbReference type="AlphaFoldDB" id="A0A5J4YSN3"/>
<dbReference type="SMART" id="SM00922">
    <property type="entry name" value="MR_MLE"/>
    <property type="match status" value="1"/>
</dbReference>
<keyword evidence="3" id="KW-0456">Lyase</keyword>
<dbReference type="InterPro" id="IPR029058">
    <property type="entry name" value="AB_hydrolase_fold"/>
</dbReference>
<dbReference type="OrthoDB" id="8119704at2759"/>
<sequence>MLRRRWFLGASLGNERGQRDMLAYELYRARDSRNEQVSGEHDAAPVLVLLHGMFGAKEDWRELVEVLDTRHRAVALDLPFHGDSAKIRTDSVCGAAHMVLNTCVQLNLHRIVLVGYSLGGRVLVEILNILCQGTGKDESVPIQVECAVLLSAGLGHMDEKERTARMQKDDNLTSRLESFGTPTQMHAFLASEWYQMPMWGSLSRDQTFMDSVVKTRSQRNKGADMACAMHVYSPARQKYVDLPSALTGVPLMYAFGQDDKKYTQVAASHTVQTYARVVLGIPGAGHNVVHQAAEILACNIEAFLWMYGGSVYPECAVSVIDGCRRDYSIGLLRPIQLDADHLISDRDGSLLVLKSAHRAGVGDVAPLPGFSVESLEEARRIIDTGVLPGIRTGRKLAGRLLPGRFRLDDHAMRELVDDLCAEPALPASVRTGLEMALLTLVIQHRPSCLTWVQALSALCGFVVPTDPNRQNHAAARIHVNGVVPRFTGTNGSALSELRALHEQGFHVLKLKIGAQAVDQDASLVHRIASLLPPETRLRLDVNQTWSLADLHAFTHRLEPSLRGCIEYVEEPLAEYDEDSIACMRESGLCYALDESLVPWHAKQAALVARMPPELLGGLVLKPLLMQGYSELVHICKSSRASHPSVQLVLSSCYESGVSLAWQSVFASVLDTAFAPYPSTLPLSGVKQTTFHGLGTGALLVAEQDLLQPAFDVTHRTGACVSLPSCVDALEAFLQSAASVPM</sequence>
<gene>
    <name evidence="5" type="ORF">FVE85_3895</name>
</gene>
<evidence type="ECO:0000313" key="5">
    <source>
        <dbReference type="EMBL" id="KAA8493920.1"/>
    </source>
</evidence>
<dbReference type="Pfam" id="PF13378">
    <property type="entry name" value="MR_MLE_C"/>
    <property type="match status" value="1"/>
</dbReference>
<dbReference type="InterPro" id="IPR000073">
    <property type="entry name" value="AB_hydrolase_1"/>
</dbReference>
<dbReference type="Pfam" id="PF12697">
    <property type="entry name" value="Abhydrolase_6"/>
    <property type="match status" value="1"/>
</dbReference>
<reference evidence="6" key="1">
    <citation type="journal article" date="2019" name="Nat. Commun.">
        <title>Expansion of phycobilisome linker gene families in mesophilic red algae.</title>
        <authorList>
            <person name="Lee J."/>
            <person name="Kim D."/>
            <person name="Bhattacharya D."/>
            <person name="Yoon H.S."/>
        </authorList>
    </citation>
    <scope>NUCLEOTIDE SEQUENCE [LARGE SCALE GENOMIC DNA]</scope>
    <source>
        <strain evidence="6">CCMP 1328</strain>
    </source>
</reference>
<dbReference type="InterPro" id="IPR013342">
    <property type="entry name" value="Mandelate_racemase_C"/>
</dbReference>
<dbReference type="EMBL" id="VRMN01000005">
    <property type="protein sequence ID" value="KAA8493920.1"/>
    <property type="molecule type" value="Genomic_DNA"/>
</dbReference>
<dbReference type="GO" id="GO:0046872">
    <property type="term" value="F:metal ion binding"/>
    <property type="evidence" value="ECO:0007669"/>
    <property type="project" value="UniProtKB-KW"/>
</dbReference>
<keyword evidence="6" id="KW-1185">Reference proteome</keyword>
<evidence type="ECO:0000313" key="6">
    <source>
        <dbReference type="Proteomes" id="UP000324585"/>
    </source>
</evidence>
<dbReference type="InterPro" id="IPR029065">
    <property type="entry name" value="Enolase_C-like"/>
</dbReference>
<organism evidence="5 6">
    <name type="scientific">Porphyridium purpureum</name>
    <name type="common">Red alga</name>
    <name type="synonym">Porphyridium cruentum</name>
    <dbReference type="NCBI Taxonomy" id="35688"/>
    <lineage>
        <taxon>Eukaryota</taxon>
        <taxon>Rhodophyta</taxon>
        <taxon>Bangiophyceae</taxon>
        <taxon>Porphyridiales</taxon>
        <taxon>Porphyridiaceae</taxon>
        <taxon>Porphyridium</taxon>
    </lineage>
</organism>
<evidence type="ECO:0000256" key="1">
    <source>
        <dbReference type="ARBA" id="ARBA00022723"/>
    </source>
</evidence>
<dbReference type="OMA" id="SELVHIC"/>
<evidence type="ECO:0000256" key="2">
    <source>
        <dbReference type="ARBA" id="ARBA00022842"/>
    </source>
</evidence>
<comment type="caution">
    <text evidence="5">The sequence shown here is derived from an EMBL/GenBank/DDBJ whole genome shotgun (WGS) entry which is preliminary data.</text>
</comment>
<keyword evidence="2" id="KW-0460">Magnesium</keyword>
<name>A0A5J4YSN3_PORPP</name>
<evidence type="ECO:0000256" key="3">
    <source>
        <dbReference type="ARBA" id="ARBA00023239"/>
    </source>
</evidence>
<dbReference type="SUPFAM" id="SSF51604">
    <property type="entry name" value="Enolase C-terminal domain-like"/>
    <property type="match status" value="1"/>
</dbReference>
<dbReference type="InterPro" id="IPR041338">
    <property type="entry name" value="OSBS_N"/>
</dbReference>
<feature type="domain" description="Mandelate racemase/muconate lactonizing enzyme C-terminal" evidence="4">
    <location>
        <begin position="491"/>
        <end position="589"/>
    </location>
</feature>
<proteinExistence type="predicted"/>
<protein>
    <submittedName>
        <fullName evidence="5">2-succinyl-6-hydroxy-2, 4-cyclohexadiene-1-carboxylate synthase</fullName>
    </submittedName>
</protein>
<dbReference type="InterPro" id="IPR029017">
    <property type="entry name" value="Enolase-like_N"/>
</dbReference>
<dbReference type="SFLD" id="SFLDG00180">
    <property type="entry name" value="muconate_cycloisomerase"/>
    <property type="match status" value="1"/>
</dbReference>
<keyword evidence="1" id="KW-0479">Metal-binding</keyword>
<dbReference type="NCBIfam" id="TIGR01927">
    <property type="entry name" value="menC_gam_Gplu"/>
    <property type="match status" value="1"/>
</dbReference>
<accession>A0A5J4YSN3</accession>
<dbReference type="SFLD" id="SFLDF00009">
    <property type="entry name" value="o-succinylbenzoate_synthase"/>
    <property type="match status" value="1"/>
</dbReference>
<dbReference type="SUPFAM" id="SSF53474">
    <property type="entry name" value="alpha/beta-Hydrolases"/>
    <property type="match status" value="1"/>
</dbReference>
<dbReference type="Gene3D" id="3.20.20.120">
    <property type="entry name" value="Enolase-like C-terminal domain"/>
    <property type="match status" value="1"/>
</dbReference>